<evidence type="ECO:0000256" key="6">
    <source>
        <dbReference type="ARBA" id="ARBA00022692"/>
    </source>
</evidence>
<name>A0A495RIH7_9GAMM</name>
<evidence type="ECO:0000313" key="13">
    <source>
        <dbReference type="Proteomes" id="UP000278542"/>
    </source>
</evidence>
<dbReference type="GO" id="GO:0006779">
    <property type="term" value="P:porphyrin-containing compound biosynthetic process"/>
    <property type="evidence" value="ECO:0007669"/>
    <property type="project" value="UniProtKB-KW"/>
</dbReference>
<evidence type="ECO:0000256" key="2">
    <source>
        <dbReference type="ARBA" id="ARBA00004429"/>
    </source>
</evidence>
<keyword evidence="7 10" id="KW-1133">Transmembrane helix</keyword>
<evidence type="ECO:0000256" key="10">
    <source>
        <dbReference type="SAM" id="Phobius"/>
    </source>
</evidence>
<evidence type="ECO:0000256" key="8">
    <source>
        <dbReference type="ARBA" id="ARBA00023136"/>
    </source>
</evidence>
<evidence type="ECO:0000313" key="12">
    <source>
        <dbReference type="EMBL" id="RKS87225.1"/>
    </source>
</evidence>
<proteinExistence type="predicted"/>
<evidence type="ECO:0000256" key="3">
    <source>
        <dbReference type="ARBA" id="ARBA00004744"/>
    </source>
</evidence>
<dbReference type="Pfam" id="PF07219">
    <property type="entry name" value="HemY_N"/>
    <property type="match status" value="1"/>
</dbReference>
<keyword evidence="5" id="KW-0997">Cell inner membrane</keyword>
<evidence type="ECO:0000256" key="7">
    <source>
        <dbReference type="ARBA" id="ARBA00022989"/>
    </source>
</evidence>
<comment type="pathway">
    <text evidence="3">Porphyrin-containing compound metabolism; protoheme biosynthesis.</text>
</comment>
<sequence length="280" mass="32574">MLRILVIFLVLVAGMIIGPILANHQGIVLFQTSGYRIKMSLTTFILAQALLLLLLYIVYWLLKKLFYSKTSFGEWLRSKSPKKSLKRLEQAQLALLEGDYKKASKLLAKSAKGATNNTLTYLQAAQAEINQNQFNEAREHLEEAAKTCQDKERFAFKLVQLRLYIKSQQYPLANLAVEKLLEEMPRNAEVLRLADHLYYETKNYQAIIEILPTMYKSAAFDETQLDRFKNVAYIGRIKQLADNEGIDQMMKWWQAQPKIIKQNRIYQDTIEIYQDNLLKR</sequence>
<comment type="subcellular location">
    <subcellularLocation>
        <location evidence="2">Cell inner membrane</location>
        <topology evidence="2">Multi-pass membrane protein</topology>
    </subcellularLocation>
</comment>
<dbReference type="AlphaFoldDB" id="A0A495RIH7"/>
<feature type="transmembrane region" description="Helical" evidence="10">
    <location>
        <begin position="41"/>
        <end position="62"/>
    </location>
</feature>
<dbReference type="InterPro" id="IPR011990">
    <property type="entry name" value="TPR-like_helical_dom_sf"/>
</dbReference>
<keyword evidence="6 10" id="KW-0812">Transmembrane</keyword>
<protein>
    <submittedName>
        <fullName evidence="12">HemY protein</fullName>
    </submittedName>
</protein>
<organism evidence="12 13">
    <name type="scientific">Orbus hercynius</name>
    <dbReference type="NCBI Taxonomy" id="593135"/>
    <lineage>
        <taxon>Bacteria</taxon>
        <taxon>Pseudomonadati</taxon>
        <taxon>Pseudomonadota</taxon>
        <taxon>Gammaproteobacteria</taxon>
        <taxon>Orbales</taxon>
        <taxon>Orbaceae</taxon>
        <taxon>Orbus</taxon>
    </lineage>
</organism>
<evidence type="ECO:0000256" key="1">
    <source>
        <dbReference type="ARBA" id="ARBA00002962"/>
    </source>
</evidence>
<feature type="domain" description="HemY N-terminal" evidence="11">
    <location>
        <begin position="26"/>
        <end position="130"/>
    </location>
</feature>
<dbReference type="UniPathway" id="UPA00252"/>
<dbReference type="InterPro" id="IPR010817">
    <property type="entry name" value="HemY_N"/>
</dbReference>
<evidence type="ECO:0000256" key="4">
    <source>
        <dbReference type="ARBA" id="ARBA00022475"/>
    </source>
</evidence>
<dbReference type="GO" id="GO:0005886">
    <property type="term" value="C:plasma membrane"/>
    <property type="evidence" value="ECO:0007669"/>
    <property type="project" value="UniProtKB-SubCell"/>
</dbReference>
<dbReference type="GO" id="GO:0042168">
    <property type="term" value="P:heme metabolic process"/>
    <property type="evidence" value="ECO:0007669"/>
    <property type="project" value="InterPro"/>
</dbReference>
<dbReference type="NCBIfam" id="TIGR00540">
    <property type="entry name" value="TPR_hemY_coli"/>
    <property type="match status" value="1"/>
</dbReference>
<accession>A0A495RIH7</accession>
<keyword evidence="4" id="KW-1003">Cell membrane</keyword>
<gene>
    <name evidence="12" type="ORF">DES39_0444</name>
</gene>
<comment type="caution">
    <text evidence="12">The sequence shown here is derived from an EMBL/GenBank/DDBJ whole genome shotgun (WGS) entry which is preliminary data.</text>
</comment>
<evidence type="ECO:0000256" key="5">
    <source>
        <dbReference type="ARBA" id="ARBA00022519"/>
    </source>
</evidence>
<dbReference type="InterPro" id="IPR005254">
    <property type="entry name" value="Heme_biosyn_assoc_TPR_pro"/>
</dbReference>
<dbReference type="RefSeq" id="WP_121144131.1">
    <property type="nucleotide sequence ID" value="NZ_RBWY01000001.1"/>
</dbReference>
<dbReference type="SUPFAM" id="SSF48452">
    <property type="entry name" value="TPR-like"/>
    <property type="match status" value="1"/>
</dbReference>
<evidence type="ECO:0000259" key="11">
    <source>
        <dbReference type="Pfam" id="PF07219"/>
    </source>
</evidence>
<keyword evidence="8 10" id="KW-0472">Membrane</keyword>
<keyword evidence="13" id="KW-1185">Reference proteome</keyword>
<comment type="function">
    <text evidence="1">Involved in a late step of protoheme IX synthesis.</text>
</comment>
<dbReference type="Gene3D" id="1.25.40.10">
    <property type="entry name" value="Tetratricopeptide repeat domain"/>
    <property type="match status" value="1"/>
</dbReference>
<dbReference type="EMBL" id="RBWY01000001">
    <property type="protein sequence ID" value="RKS87225.1"/>
    <property type="molecule type" value="Genomic_DNA"/>
</dbReference>
<reference evidence="12 13" key="1">
    <citation type="submission" date="2018-10" db="EMBL/GenBank/DDBJ databases">
        <title>Genomic Encyclopedia of Type Strains, Phase IV (KMG-IV): sequencing the most valuable type-strain genomes for metagenomic binning, comparative biology and taxonomic classification.</title>
        <authorList>
            <person name="Goeker M."/>
        </authorList>
    </citation>
    <scope>NUCLEOTIDE SEQUENCE [LARGE SCALE GENOMIC DNA]</scope>
    <source>
        <strain evidence="12 13">DSM 22228</strain>
    </source>
</reference>
<dbReference type="Proteomes" id="UP000278542">
    <property type="component" value="Unassembled WGS sequence"/>
</dbReference>
<dbReference type="OrthoDB" id="7067577at2"/>
<keyword evidence="9" id="KW-0627">Porphyrin biosynthesis</keyword>
<evidence type="ECO:0000256" key="9">
    <source>
        <dbReference type="ARBA" id="ARBA00023244"/>
    </source>
</evidence>